<organism evidence="3 4">
    <name type="scientific">Lingula anatina</name>
    <name type="common">Brachiopod</name>
    <name type="synonym">Lingula unguis</name>
    <dbReference type="NCBI Taxonomy" id="7574"/>
    <lineage>
        <taxon>Eukaryota</taxon>
        <taxon>Metazoa</taxon>
        <taxon>Spiralia</taxon>
        <taxon>Lophotrochozoa</taxon>
        <taxon>Brachiopoda</taxon>
        <taxon>Linguliformea</taxon>
        <taxon>Lingulata</taxon>
        <taxon>Lingulida</taxon>
        <taxon>Linguloidea</taxon>
        <taxon>Lingulidae</taxon>
        <taxon>Lingula</taxon>
    </lineage>
</organism>
<protein>
    <submittedName>
        <fullName evidence="4">CD109 antigen-like</fullName>
    </submittedName>
</protein>
<dbReference type="InParanoid" id="A0A1S3HNU9"/>
<dbReference type="RefSeq" id="XP_013387211.1">
    <property type="nucleotide sequence ID" value="XM_013531757.2"/>
</dbReference>
<reference evidence="4" key="1">
    <citation type="submission" date="2025-08" db="UniProtKB">
        <authorList>
            <consortium name="RefSeq"/>
        </authorList>
    </citation>
    <scope>IDENTIFICATION</scope>
    <source>
        <tissue evidence="4">Gonads</tissue>
    </source>
</reference>
<evidence type="ECO:0000313" key="4">
    <source>
        <dbReference type="RefSeq" id="XP_013387211.1"/>
    </source>
</evidence>
<dbReference type="GeneID" id="106156487"/>
<keyword evidence="3" id="KW-1185">Reference proteome</keyword>
<dbReference type="InterPro" id="IPR050473">
    <property type="entry name" value="A2M/Complement_sys"/>
</dbReference>
<proteinExistence type="predicted"/>
<dbReference type="KEGG" id="lak:106156487"/>
<evidence type="ECO:0000256" key="2">
    <source>
        <dbReference type="ARBA" id="ARBA00022966"/>
    </source>
</evidence>
<name>A0A1S3HNU9_LINAN</name>
<dbReference type="Proteomes" id="UP000085678">
    <property type="component" value="Unplaced"/>
</dbReference>
<dbReference type="OrthoDB" id="9998011at2759"/>
<evidence type="ECO:0000256" key="1">
    <source>
        <dbReference type="ARBA" id="ARBA00022729"/>
    </source>
</evidence>
<sequence length="121" mass="13371">MISPRRFRPGLTYDISVSILKLDTPNLPVTITAVIDRNGTAIAGGVGVFRLGSSGTLSIQVPRDIEPVNVYRYYTYYGDFKLKVIGNGGLTFTNETWLQFDSKSLSIFTQTDKGIYQPGQT</sequence>
<dbReference type="Gene3D" id="2.60.40.2950">
    <property type="match status" value="1"/>
</dbReference>
<evidence type="ECO:0000313" key="3">
    <source>
        <dbReference type="Proteomes" id="UP000085678"/>
    </source>
</evidence>
<feature type="non-terminal residue" evidence="4">
    <location>
        <position position="121"/>
    </location>
</feature>
<keyword evidence="1" id="KW-0732">Signal</keyword>
<gene>
    <name evidence="4" type="primary">LOC106156487</name>
</gene>
<dbReference type="PANTHER" id="PTHR11412">
    <property type="entry name" value="MACROGLOBULIN / COMPLEMENT"/>
    <property type="match status" value="1"/>
</dbReference>
<accession>A0A1S3HNU9</accession>
<dbReference type="AlphaFoldDB" id="A0A1S3HNU9"/>
<dbReference type="STRING" id="7574.A0A1S3HNU9"/>
<dbReference type="PANTHER" id="PTHR11412:SF136">
    <property type="entry name" value="CD109 ANTIGEN"/>
    <property type="match status" value="1"/>
</dbReference>
<keyword evidence="2" id="KW-0882">Thioester bond</keyword>